<gene>
    <name evidence="16" type="primary">LOC111349812</name>
</gene>
<dbReference type="KEGG" id="sliu:111349812"/>
<dbReference type="EC" id="3.6.1.5" evidence="3"/>
<feature type="domain" description="5'-Nucleotidase C-terminal" evidence="14">
    <location>
        <begin position="367"/>
        <end position="513"/>
    </location>
</feature>
<evidence type="ECO:0000256" key="2">
    <source>
        <dbReference type="ARBA" id="ARBA00006654"/>
    </source>
</evidence>
<name>A0A9J7DUC8_SPOLT</name>
<dbReference type="PANTHER" id="PTHR11575">
    <property type="entry name" value="5'-NUCLEOTIDASE-RELATED"/>
    <property type="match status" value="1"/>
</dbReference>
<dbReference type="PRINTS" id="PR01607">
    <property type="entry name" value="APYRASEFAMLY"/>
</dbReference>
<dbReference type="AlphaFoldDB" id="A0A9J7DUC8"/>
<dbReference type="InterPro" id="IPR004843">
    <property type="entry name" value="Calcineurin-like_PHP"/>
</dbReference>
<keyword evidence="9 12" id="KW-0547">Nucleotide-binding</keyword>
<keyword evidence="4" id="KW-1201">Platelet aggregation inhibiting toxin</keyword>
<proteinExistence type="inferred from homology"/>
<dbReference type="OrthoDB" id="7722975at2759"/>
<evidence type="ECO:0000259" key="13">
    <source>
        <dbReference type="Pfam" id="PF00149"/>
    </source>
</evidence>
<dbReference type="CDD" id="cd07409">
    <property type="entry name" value="MPP_CD73_N"/>
    <property type="match status" value="1"/>
</dbReference>
<keyword evidence="5" id="KW-0964">Secreted</keyword>
<dbReference type="FunFam" id="3.60.21.10:FF:000020">
    <property type="entry name" value="NT5E isoform 4"/>
    <property type="match status" value="1"/>
</dbReference>
<protein>
    <recommendedName>
        <fullName evidence="3">apyrase</fullName>
        <ecNumber evidence="3">3.6.1.5</ecNumber>
    </recommendedName>
</protein>
<dbReference type="InterPro" id="IPR006146">
    <property type="entry name" value="5'-Nucleotdase_CS"/>
</dbReference>
<keyword evidence="6" id="KW-0800">Toxin</keyword>
<dbReference type="GO" id="GO:0005886">
    <property type="term" value="C:plasma membrane"/>
    <property type="evidence" value="ECO:0007669"/>
    <property type="project" value="TreeGrafter"/>
</dbReference>
<evidence type="ECO:0000256" key="4">
    <source>
        <dbReference type="ARBA" id="ARBA00022442"/>
    </source>
</evidence>
<dbReference type="InterPro" id="IPR036907">
    <property type="entry name" value="5'-Nucleotdase_C_sf"/>
</dbReference>
<feature type="signal peptide" evidence="12">
    <location>
        <begin position="1"/>
        <end position="21"/>
    </location>
</feature>
<dbReference type="GO" id="GO:0004050">
    <property type="term" value="F:apyrase activity"/>
    <property type="evidence" value="ECO:0007669"/>
    <property type="project" value="UniProtKB-EC"/>
</dbReference>
<sequence length="557" mass="62447">MVFKIIVFSIFILFCTQITLGYELNILHYNDFHARFVETSRLGTPCNQTADTCIGGFARLATLVRQRLVSEPDSLLLNAGDSFQGTIWYNILRWNVTQDFMNMLPHDAHYFMLEIISYITFTRATLVRQRLVSEPDSLLLNAGDSFQGTIWYNILRWNVTQDFMNMLPHDAHVLGNHEFDNGIEGVVPYLKHLNSTVVTANIIDDLEPTIQGLYEKSIIIERNNRKIGIIGVLIATTDILASTGRLKFKNEIEAVREEAEKLNAQGVDIIVVLSHCGLDIDREIALHAGPQIDIIVGGHSHTLLFNGEAPENSGFIPLGPYPVVVEQGNRKVLIVQAAAHTQYLGEIKLTFDDNGHLTHWAGNPHYIGNEIEQGMALSRAGPNQWNYAHFCVNNRGVIRAAIDSGVITYEGMIVASPFENNVEVFDLKGEHVMAMLEFSVENVQWPGARLLQVSGLRVTFDGSRPVNSRVVDVQVRCIECDVPKYEPLKLDQYYKVVSQSFIANGGDGYSMISDNRKNIEVLGVDYDILSSYVGHQSPVFAENEGRLIFNNFCQPES</sequence>
<dbReference type="SUPFAM" id="SSF56300">
    <property type="entry name" value="Metallo-dependent phosphatases"/>
    <property type="match status" value="2"/>
</dbReference>
<dbReference type="GO" id="GO:0046872">
    <property type="term" value="F:metal ion binding"/>
    <property type="evidence" value="ECO:0007669"/>
    <property type="project" value="UniProtKB-KW"/>
</dbReference>
<dbReference type="PANTHER" id="PTHR11575:SF32">
    <property type="entry name" value="APYRASE-LIKE PROTEIN"/>
    <property type="match status" value="1"/>
</dbReference>
<comment type="similarity">
    <text evidence="2 12">Belongs to the 5'-nucleotidase family.</text>
</comment>
<dbReference type="GO" id="GO:0090729">
    <property type="term" value="F:toxin activity"/>
    <property type="evidence" value="ECO:0007669"/>
    <property type="project" value="UniProtKB-KW"/>
</dbReference>
<dbReference type="GO" id="GO:0008253">
    <property type="term" value="F:5'-nucleotidase activity"/>
    <property type="evidence" value="ECO:0007669"/>
    <property type="project" value="TreeGrafter"/>
</dbReference>
<feature type="domain" description="Calcineurin-like phosphoesterase" evidence="13">
    <location>
        <begin position="129"/>
        <end position="302"/>
    </location>
</feature>
<dbReference type="PROSITE" id="PS00786">
    <property type="entry name" value="5_NUCLEOTIDASE_2"/>
    <property type="match status" value="1"/>
</dbReference>
<dbReference type="Gene3D" id="3.90.780.10">
    <property type="entry name" value="5'-Nucleotidase, C-terminal domain"/>
    <property type="match status" value="1"/>
</dbReference>
<dbReference type="GO" id="GO:0006196">
    <property type="term" value="P:AMP catabolic process"/>
    <property type="evidence" value="ECO:0007669"/>
    <property type="project" value="TreeGrafter"/>
</dbReference>
<evidence type="ECO:0000256" key="9">
    <source>
        <dbReference type="ARBA" id="ARBA00022741"/>
    </source>
</evidence>
<dbReference type="Proteomes" id="UP000301870">
    <property type="component" value="Chromosome 10"/>
</dbReference>
<evidence type="ECO:0000256" key="11">
    <source>
        <dbReference type="ARBA" id="ARBA00023240"/>
    </source>
</evidence>
<evidence type="ECO:0000313" key="16">
    <source>
        <dbReference type="RefSeq" id="XP_022816831.1"/>
    </source>
</evidence>
<keyword evidence="10 12" id="KW-0378">Hydrolase</keyword>
<evidence type="ECO:0000256" key="3">
    <source>
        <dbReference type="ARBA" id="ARBA00012148"/>
    </source>
</evidence>
<dbReference type="SUPFAM" id="SSF55816">
    <property type="entry name" value="5'-nucleotidase (syn. UDP-sugar hydrolase), C-terminal domain"/>
    <property type="match status" value="1"/>
</dbReference>
<dbReference type="GO" id="GO:0000166">
    <property type="term" value="F:nucleotide binding"/>
    <property type="evidence" value="ECO:0007669"/>
    <property type="project" value="UniProtKB-KW"/>
</dbReference>
<dbReference type="InterPro" id="IPR029052">
    <property type="entry name" value="Metallo-depent_PP-like"/>
</dbReference>
<evidence type="ECO:0000256" key="5">
    <source>
        <dbReference type="ARBA" id="ARBA00022525"/>
    </source>
</evidence>
<evidence type="ECO:0000259" key="14">
    <source>
        <dbReference type="Pfam" id="PF02872"/>
    </source>
</evidence>
<organism evidence="15 16">
    <name type="scientific">Spodoptera litura</name>
    <name type="common">Asian cotton leafworm</name>
    <dbReference type="NCBI Taxonomy" id="69820"/>
    <lineage>
        <taxon>Eukaryota</taxon>
        <taxon>Metazoa</taxon>
        <taxon>Ecdysozoa</taxon>
        <taxon>Arthropoda</taxon>
        <taxon>Hexapoda</taxon>
        <taxon>Insecta</taxon>
        <taxon>Pterygota</taxon>
        <taxon>Neoptera</taxon>
        <taxon>Endopterygota</taxon>
        <taxon>Lepidoptera</taxon>
        <taxon>Glossata</taxon>
        <taxon>Ditrysia</taxon>
        <taxon>Noctuoidea</taxon>
        <taxon>Noctuidae</taxon>
        <taxon>Amphipyrinae</taxon>
        <taxon>Spodoptera</taxon>
    </lineage>
</organism>
<reference evidence="16" key="1">
    <citation type="submission" date="2025-08" db="UniProtKB">
        <authorList>
            <consortium name="RefSeq"/>
        </authorList>
    </citation>
    <scope>IDENTIFICATION</scope>
    <source>
        <strain evidence="16">Ishihara</strain>
        <tissue evidence="16">Whole body</tissue>
    </source>
</reference>
<dbReference type="RefSeq" id="XP_022816831.1">
    <property type="nucleotide sequence ID" value="XM_022961063.1"/>
</dbReference>
<dbReference type="Gene3D" id="3.60.21.10">
    <property type="match status" value="2"/>
</dbReference>
<dbReference type="InterPro" id="IPR008334">
    <property type="entry name" value="5'-Nucleotdase_C"/>
</dbReference>
<keyword evidence="11" id="KW-1199">Hemostasis impairing toxin</keyword>
<evidence type="ECO:0000256" key="7">
    <source>
        <dbReference type="ARBA" id="ARBA00022723"/>
    </source>
</evidence>
<evidence type="ECO:0000256" key="8">
    <source>
        <dbReference type="ARBA" id="ARBA00022729"/>
    </source>
</evidence>
<dbReference type="Pfam" id="PF00149">
    <property type="entry name" value="Metallophos"/>
    <property type="match status" value="1"/>
</dbReference>
<keyword evidence="8 12" id="KW-0732">Signal</keyword>
<evidence type="ECO:0000313" key="15">
    <source>
        <dbReference type="Proteomes" id="UP000301870"/>
    </source>
</evidence>
<evidence type="ECO:0000256" key="6">
    <source>
        <dbReference type="ARBA" id="ARBA00022656"/>
    </source>
</evidence>
<accession>A0A9J7DUC8</accession>
<dbReference type="GeneID" id="111349812"/>
<dbReference type="GO" id="GO:0005576">
    <property type="term" value="C:extracellular region"/>
    <property type="evidence" value="ECO:0007669"/>
    <property type="project" value="UniProtKB-SubCell"/>
</dbReference>
<dbReference type="Pfam" id="PF02872">
    <property type="entry name" value="5_nucleotid_C"/>
    <property type="match status" value="1"/>
</dbReference>
<keyword evidence="15" id="KW-1185">Reference proteome</keyword>
<evidence type="ECO:0000256" key="10">
    <source>
        <dbReference type="ARBA" id="ARBA00022801"/>
    </source>
</evidence>
<evidence type="ECO:0000256" key="12">
    <source>
        <dbReference type="RuleBase" id="RU362119"/>
    </source>
</evidence>
<keyword evidence="7" id="KW-0479">Metal-binding</keyword>
<dbReference type="InterPro" id="IPR006179">
    <property type="entry name" value="5_nucleotidase/apyrase"/>
</dbReference>
<comment type="subcellular location">
    <subcellularLocation>
        <location evidence="1">Secreted</location>
    </subcellularLocation>
</comment>
<evidence type="ECO:0000256" key="1">
    <source>
        <dbReference type="ARBA" id="ARBA00004613"/>
    </source>
</evidence>
<feature type="chain" id="PRO_5039961624" description="apyrase" evidence="12">
    <location>
        <begin position="22"/>
        <end position="557"/>
    </location>
</feature>